<name>A0A132PQ26_9MYCO</name>
<dbReference type="STRING" id="59750.AWC31_19170"/>
<accession>A0A132PQ26</accession>
<protein>
    <submittedName>
        <fullName evidence="2">Thioesterase</fullName>
    </submittedName>
</protein>
<dbReference type="PATRIC" id="fig|59750.3.peg.6171"/>
<dbReference type="AlphaFoldDB" id="A0A132PQ26"/>
<dbReference type="Gene3D" id="3.40.50.1820">
    <property type="entry name" value="alpha/beta hydrolase"/>
    <property type="match status" value="1"/>
</dbReference>
<evidence type="ECO:0000313" key="2">
    <source>
        <dbReference type="EMBL" id="KWX24413.1"/>
    </source>
</evidence>
<dbReference type="RefSeq" id="WP_067847732.1">
    <property type="nucleotide sequence ID" value="NZ_LGTW01000005.1"/>
</dbReference>
<evidence type="ECO:0000313" key="3">
    <source>
        <dbReference type="Proteomes" id="UP000070612"/>
    </source>
</evidence>
<keyword evidence="3" id="KW-1185">Reference proteome</keyword>
<dbReference type="GO" id="GO:0003824">
    <property type="term" value="F:catalytic activity"/>
    <property type="evidence" value="ECO:0007669"/>
    <property type="project" value="UniProtKB-ARBA"/>
</dbReference>
<dbReference type="SUPFAM" id="SSF53474">
    <property type="entry name" value="alpha/beta-Hydrolases"/>
    <property type="match status" value="1"/>
</dbReference>
<organism evidence="2 3">
    <name type="scientific">Mycolicibacterium wolinskyi</name>
    <dbReference type="NCBI Taxonomy" id="59750"/>
    <lineage>
        <taxon>Bacteria</taxon>
        <taxon>Bacillati</taxon>
        <taxon>Actinomycetota</taxon>
        <taxon>Actinomycetes</taxon>
        <taxon>Mycobacteriales</taxon>
        <taxon>Mycobacteriaceae</taxon>
        <taxon>Mycolicibacterium</taxon>
    </lineage>
</organism>
<dbReference type="EMBL" id="LGTW01000005">
    <property type="protein sequence ID" value="KWX24413.1"/>
    <property type="molecule type" value="Genomic_DNA"/>
</dbReference>
<feature type="domain" description="AB hydrolase-1" evidence="1">
    <location>
        <begin position="32"/>
        <end position="254"/>
    </location>
</feature>
<dbReference type="Proteomes" id="UP000070612">
    <property type="component" value="Unassembled WGS sequence"/>
</dbReference>
<sequence>MARSAPHPRVVMVDGVPMSALVAEAADPRAVVVALHGGATTSAYFDCPGHPELSLLRAAVERGFTVVAVDRPGYGASAAYPDAMARPDQRVALAFGAVERIAGPGPVFVLGHSMGCELAVRMAVTGSVLGVSLAGTGLRYRSGARDILKNAAVDHRPRGLRDLLWQPERLYPGDVLGNGLSAGGTLYEADVVKTWASHDFPELAAQVTVPVQFLAGDHENVWESDADALAKIAALFRAAPRVDVGEVAESGHNLSVGLTASTYHRRVLSFADECVAGSARTATEVEAG</sequence>
<dbReference type="InterPro" id="IPR000073">
    <property type="entry name" value="AB_hydrolase_1"/>
</dbReference>
<dbReference type="InterPro" id="IPR029058">
    <property type="entry name" value="AB_hydrolase_fold"/>
</dbReference>
<comment type="caution">
    <text evidence="2">The sequence shown here is derived from an EMBL/GenBank/DDBJ whole genome shotgun (WGS) entry which is preliminary data.</text>
</comment>
<dbReference type="Pfam" id="PF12697">
    <property type="entry name" value="Abhydrolase_6"/>
    <property type="match status" value="1"/>
</dbReference>
<evidence type="ECO:0000259" key="1">
    <source>
        <dbReference type="Pfam" id="PF12697"/>
    </source>
</evidence>
<reference evidence="2 3" key="1">
    <citation type="submission" date="2015-07" db="EMBL/GenBank/DDBJ databases">
        <title>A draft genome sequence of Mycobacterium wolinskyi.</title>
        <authorList>
            <person name="de Man T.J."/>
            <person name="Perry K.A."/>
            <person name="Coulliette A.D."/>
            <person name="Jensen B."/>
            <person name="Toney N.C."/>
            <person name="Limbago B.M."/>
            <person name="Noble-Wang J."/>
        </authorList>
    </citation>
    <scope>NUCLEOTIDE SEQUENCE [LARGE SCALE GENOMIC DNA]</scope>
    <source>
        <strain evidence="2 3">CDC_01</strain>
    </source>
</reference>
<proteinExistence type="predicted"/>
<gene>
    <name evidence="2" type="ORF">AFM11_10655</name>
</gene>